<dbReference type="PANTHER" id="PTHR47623:SF1">
    <property type="entry name" value="OS09G0287300 PROTEIN"/>
    <property type="match status" value="1"/>
</dbReference>
<sequence>MKTLILMRHTKSDWSTGATSDHARPLNKRGTASAAALGDWLRARGWLPDEVLCSTATRTRETLAGLRLDASVRYLDELYHADPDTMLAALHDATGDTVLMLGHNPGIAECAGLLVRAPPADDRFHSYPTGATLVARFPVDNWSAVTWGSGEVADFIVPRDLTD</sequence>
<dbReference type="RefSeq" id="WP_189681715.1">
    <property type="nucleotide sequence ID" value="NZ_BNCJ01000014.1"/>
</dbReference>
<dbReference type="PANTHER" id="PTHR47623">
    <property type="entry name" value="OS09G0287300 PROTEIN"/>
    <property type="match status" value="1"/>
</dbReference>
<reference evidence="1" key="1">
    <citation type="journal article" date="2014" name="Int. J. Syst. Evol. Microbiol.">
        <title>Complete genome sequence of Corynebacterium casei LMG S-19264T (=DSM 44701T), isolated from a smear-ripened cheese.</title>
        <authorList>
            <consortium name="US DOE Joint Genome Institute (JGI-PGF)"/>
            <person name="Walter F."/>
            <person name="Albersmeier A."/>
            <person name="Kalinowski J."/>
            <person name="Ruckert C."/>
        </authorList>
    </citation>
    <scope>NUCLEOTIDE SEQUENCE</scope>
    <source>
        <strain evidence="1">KCTC 42650</strain>
    </source>
</reference>
<reference evidence="1" key="2">
    <citation type="submission" date="2020-09" db="EMBL/GenBank/DDBJ databases">
        <authorList>
            <person name="Sun Q."/>
            <person name="Kim S."/>
        </authorList>
    </citation>
    <scope>NUCLEOTIDE SEQUENCE</scope>
    <source>
        <strain evidence="1">KCTC 42650</strain>
    </source>
</reference>
<dbReference type="Gene3D" id="3.40.50.1240">
    <property type="entry name" value="Phosphoglycerate mutase-like"/>
    <property type="match status" value="1"/>
</dbReference>
<dbReference type="CDD" id="cd07067">
    <property type="entry name" value="HP_PGM_like"/>
    <property type="match status" value="1"/>
</dbReference>
<dbReference type="SUPFAM" id="SSF53254">
    <property type="entry name" value="Phosphoglycerate mutase-like"/>
    <property type="match status" value="1"/>
</dbReference>
<dbReference type="SMART" id="SM00855">
    <property type="entry name" value="PGAM"/>
    <property type="match status" value="1"/>
</dbReference>
<proteinExistence type="predicted"/>
<comment type="caution">
    <text evidence="1">The sequence shown here is derived from an EMBL/GenBank/DDBJ whole genome shotgun (WGS) entry which is preliminary data.</text>
</comment>
<dbReference type="InterPro" id="IPR029033">
    <property type="entry name" value="His_PPase_superfam"/>
</dbReference>
<dbReference type="InterPro" id="IPR013078">
    <property type="entry name" value="His_Pase_superF_clade-1"/>
</dbReference>
<organism evidence="1 2">
    <name type="scientific">Seohaeicola zhoushanensis</name>
    <dbReference type="NCBI Taxonomy" id="1569283"/>
    <lineage>
        <taxon>Bacteria</taxon>
        <taxon>Pseudomonadati</taxon>
        <taxon>Pseudomonadota</taxon>
        <taxon>Alphaproteobacteria</taxon>
        <taxon>Rhodobacterales</taxon>
        <taxon>Roseobacteraceae</taxon>
        <taxon>Seohaeicola</taxon>
    </lineage>
</organism>
<dbReference type="Proteomes" id="UP000626220">
    <property type="component" value="Unassembled WGS sequence"/>
</dbReference>
<gene>
    <name evidence="1" type="ORF">GCM10017056_38160</name>
</gene>
<dbReference type="EMBL" id="BNCJ01000014">
    <property type="protein sequence ID" value="GHF63258.1"/>
    <property type="molecule type" value="Genomic_DNA"/>
</dbReference>
<name>A0A8J3M9R5_9RHOB</name>
<evidence type="ECO:0000313" key="1">
    <source>
        <dbReference type="EMBL" id="GHF63258.1"/>
    </source>
</evidence>
<protein>
    <submittedName>
        <fullName evidence="1">Phosphoglycerate mutase</fullName>
    </submittedName>
</protein>
<dbReference type="Pfam" id="PF00300">
    <property type="entry name" value="His_Phos_1"/>
    <property type="match status" value="1"/>
</dbReference>
<evidence type="ECO:0000313" key="2">
    <source>
        <dbReference type="Proteomes" id="UP000626220"/>
    </source>
</evidence>
<accession>A0A8J3M9R5</accession>
<dbReference type="AlphaFoldDB" id="A0A8J3M9R5"/>
<keyword evidence="2" id="KW-1185">Reference proteome</keyword>